<gene>
    <name evidence="1" type="ORF">CK203_116230</name>
</gene>
<comment type="caution">
    <text evidence="1">The sequence shown here is derived from an EMBL/GenBank/DDBJ whole genome shotgun (WGS) entry which is preliminary data.</text>
</comment>
<dbReference type="EMBL" id="QGNW01002001">
    <property type="protein sequence ID" value="RVW26589.1"/>
    <property type="molecule type" value="Genomic_DNA"/>
</dbReference>
<evidence type="ECO:0000313" key="2">
    <source>
        <dbReference type="Proteomes" id="UP000288805"/>
    </source>
</evidence>
<dbReference type="Proteomes" id="UP000288805">
    <property type="component" value="Unassembled WGS sequence"/>
</dbReference>
<name>A0A438CTR1_VITVI</name>
<sequence length="177" mass="19276">MGDNVQVDALAGIAALFLVKESTMLPVYVQATPTIAESHVCNVSPNEYNWAVDIRAYLQTGTLLEDPKRASLAPTTRKHHTCDMKGGIVGSSLKLPRGSLFLVTRGIAHSTPDENSHSFHLDISHPDQANVLPYPNVSQPQFYPTDIPLSPDISQSQFYRADIPPFPDISHMAPTAG</sequence>
<reference evidence="1 2" key="1">
    <citation type="journal article" date="2018" name="PLoS Genet.">
        <title>Population sequencing reveals clonal diversity and ancestral inbreeding in the grapevine cultivar Chardonnay.</title>
        <authorList>
            <person name="Roach M.J."/>
            <person name="Johnson D.L."/>
            <person name="Bohlmann J."/>
            <person name="van Vuuren H.J."/>
            <person name="Jones S.J."/>
            <person name="Pretorius I.S."/>
            <person name="Schmidt S.A."/>
            <person name="Borneman A.R."/>
        </authorList>
    </citation>
    <scope>NUCLEOTIDE SEQUENCE [LARGE SCALE GENOMIC DNA]</scope>
    <source>
        <strain evidence="2">cv. Chardonnay</strain>
        <tissue evidence="1">Leaf</tissue>
    </source>
</reference>
<organism evidence="1 2">
    <name type="scientific">Vitis vinifera</name>
    <name type="common">Grape</name>
    <dbReference type="NCBI Taxonomy" id="29760"/>
    <lineage>
        <taxon>Eukaryota</taxon>
        <taxon>Viridiplantae</taxon>
        <taxon>Streptophyta</taxon>
        <taxon>Embryophyta</taxon>
        <taxon>Tracheophyta</taxon>
        <taxon>Spermatophyta</taxon>
        <taxon>Magnoliopsida</taxon>
        <taxon>eudicotyledons</taxon>
        <taxon>Gunneridae</taxon>
        <taxon>Pentapetalae</taxon>
        <taxon>rosids</taxon>
        <taxon>Vitales</taxon>
        <taxon>Vitaceae</taxon>
        <taxon>Viteae</taxon>
        <taxon>Vitis</taxon>
    </lineage>
</organism>
<accession>A0A438CTR1</accession>
<protein>
    <submittedName>
        <fullName evidence="1">Uncharacterized protein</fullName>
    </submittedName>
</protein>
<dbReference type="AlphaFoldDB" id="A0A438CTR1"/>
<proteinExistence type="predicted"/>
<evidence type="ECO:0000313" key="1">
    <source>
        <dbReference type="EMBL" id="RVW26589.1"/>
    </source>
</evidence>